<dbReference type="AlphaFoldDB" id="A0AAD3TKF1"/>
<organism evidence="1 2">
    <name type="scientific">Nepenthes gracilis</name>
    <name type="common">Slender pitcher plant</name>
    <dbReference type="NCBI Taxonomy" id="150966"/>
    <lineage>
        <taxon>Eukaryota</taxon>
        <taxon>Viridiplantae</taxon>
        <taxon>Streptophyta</taxon>
        <taxon>Embryophyta</taxon>
        <taxon>Tracheophyta</taxon>
        <taxon>Spermatophyta</taxon>
        <taxon>Magnoliopsida</taxon>
        <taxon>eudicotyledons</taxon>
        <taxon>Gunneridae</taxon>
        <taxon>Pentapetalae</taxon>
        <taxon>Caryophyllales</taxon>
        <taxon>Nepenthaceae</taxon>
        <taxon>Nepenthes</taxon>
    </lineage>
</organism>
<evidence type="ECO:0000313" key="2">
    <source>
        <dbReference type="Proteomes" id="UP001279734"/>
    </source>
</evidence>
<dbReference type="Proteomes" id="UP001279734">
    <property type="component" value="Unassembled WGS sequence"/>
</dbReference>
<accession>A0AAD3TKF1</accession>
<proteinExistence type="predicted"/>
<reference evidence="1" key="1">
    <citation type="submission" date="2023-05" db="EMBL/GenBank/DDBJ databases">
        <title>Nepenthes gracilis genome sequencing.</title>
        <authorList>
            <person name="Fukushima K."/>
        </authorList>
    </citation>
    <scope>NUCLEOTIDE SEQUENCE</scope>
    <source>
        <strain evidence="1">SING2019-196</strain>
    </source>
</reference>
<name>A0AAD3TKF1_NEPGR</name>
<comment type="caution">
    <text evidence="1">The sequence shown here is derived from an EMBL/GenBank/DDBJ whole genome shotgun (WGS) entry which is preliminary data.</text>
</comment>
<keyword evidence="2" id="KW-1185">Reference proteome</keyword>
<evidence type="ECO:0000313" key="1">
    <source>
        <dbReference type="EMBL" id="GMH30834.1"/>
    </source>
</evidence>
<gene>
    <name evidence="1" type="ORF">Nepgr_032677</name>
</gene>
<protein>
    <submittedName>
        <fullName evidence="1">Uncharacterized protein</fullName>
    </submittedName>
</protein>
<dbReference type="EMBL" id="BSYO01000039">
    <property type="protein sequence ID" value="GMH30834.1"/>
    <property type="molecule type" value="Genomic_DNA"/>
</dbReference>
<sequence length="161" mass="18177">MKIAKVSNCGHCLMEKLRRMPTFCKKVEYFGFGAFGYPYKHYLLKGEPKCGAIATVDVPREEFHNVMRDGDEDHVLELMKLCKTFSFPFFSLCVLRLPPTSLFSDPSSCSKSGSGGYKLDLLRWECRFSSGSAGVYVVWMSCSSFGCPQLGILCDFQIQFN</sequence>